<keyword evidence="4" id="KW-0067">ATP-binding</keyword>
<evidence type="ECO:0000256" key="2">
    <source>
        <dbReference type="ARBA" id="ARBA00022490"/>
    </source>
</evidence>
<dbReference type="Gene3D" id="3.40.850.10">
    <property type="entry name" value="Kinesin motor domain"/>
    <property type="match status" value="1"/>
</dbReference>
<evidence type="ECO:0000256" key="4">
    <source>
        <dbReference type="ARBA" id="ARBA00022840"/>
    </source>
</evidence>
<dbReference type="PRINTS" id="PR00380">
    <property type="entry name" value="KINESINHEAVY"/>
</dbReference>
<protein>
    <recommendedName>
        <fullName evidence="8">Kinesin motor domain-containing protein</fullName>
    </recommendedName>
</protein>
<reference evidence="9 10" key="1">
    <citation type="submission" date="2021-05" db="EMBL/GenBank/DDBJ databases">
        <title>Genome Assembly of Synthetic Allotetraploid Brassica napus Reveals Homoeologous Exchanges between Subgenomes.</title>
        <authorList>
            <person name="Davis J.T."/>
        </authorList>
    </citation>
    <scope>NUCLEOTIDE SEQUENCE [LARGE SCALE GENOMIC DNA]</scope>
    <source>
        <strain evidence="10">cv. Da-Ae</strain>
        <tissue evidence="9">Seedling</tissue>
    </source>
</reference>
<evidence type="ECO:0000313" key="9">
    <source>
        <dbReference type="EMBL" id="KAH0880113.1"/>
    </source>
</evidence>
<dbReference type="Proteomes" id="UP000824890">
    <property type="component" value="Unassembled WGS sequence"/>
</dbReference>
<dbReference type="Pfam" id="PF00225">
    <property type="entry name" value="Kinesin"/>
    <property type="match status" value="1"/>
</dbReference>
<evidence type="ECO:0000256" key="6">
    <source>
        <dbReference type="ARBA" id="ARBA00023175"/>
    </source>
</evidence>
<dbReference type="PANTHER" id="PTHR47969:SF15">
    <property type="entry name" value="CHROMOSOME-ASSOCIATED KINESIN KIF4A-RELATED"/>
    <property type="match status" value="1"/>
</dbReference>
<dbReference type="InterPro" id="IPR027417">
    <property type="entry name" value="P-loop_NTPase"/>
</dbReference>
<evidence type="ECO:0000256" key="3">
    <source>
        <dbReference type="ARBA" id="ARBA00022741"/>
    </source>
</evidence>
<name>A0ABQ7ZIV2_BRANA</name>
<comment type="caution">
    <text evidence="9">The sequence shown here is derived from an EMBL/GenBank/DDBJ whole genome shotgun (WGS) entry which is preliminary data.</text>
</comment>
<feature type="domain" description="Kinesin motor" evidence="8">
    <location>
        <begin position="18"/>
        <end position="292"/>
    </location>
</feature>
<keyword evidence="5 7" id="KW-0175">Coiled coil</keyword>
<keyword evidence="10" id="KW-1185">Reference proteome</keyword>
<feature type="non-terminal residue" evidence="9">
    <location>
        <position position="1"/>
    </location>
</feature>
<dbReference type="SUPFAM" id="SSF52540">
    <property type="entry name" value="P-loop containing nucleoside triphosphate hydrolases"/>
    <property type="match status" value="1"/>
</dbReference>
<keyword evidence="2" id="KW-0963">Cytoplasm</keyword>
<keyword evidence="3" id="KW-0547">Nucleotide-binding</keyword>
<dbReference type="SMART" id="SM00129">
    <property type="entry name" value="KISc"/>
    <property type="match status" value="1"/>
</dbReference>
<dbReference type="PANTHER" id="PTHR47969">
    <property type="entry name" value="CHROMOSOME-ASSOCIATED KINESIN KIF4A-RELATED"/>
    <property type="match status" value="1"/>
</dbReference>
<dbReference type="InterPro" id="IPR036961">
    <property type="entry name" value="Kinesin_motor_dom_sf"/>
</dbReference>
<dbReference type="EMBL" id="JAGKQM010000015">
    <property type="protein sequence ID" value="KAH0880113.1"/>
    <property type="molecule type" value="Genomic_DNA"/>
</dbReference>
<organism evidence="9 10">
    <name type="scientific">Brassica napus</name>
    <name type="common">Rape</name>
    <dbReference type="NCBI Taxonomy" id="3708"/>
    <lineage>
        <taxon>Eukaryota</taxon>
        <taxon>Viridiplantae</taxon>
        <taxon>Streptophyta</taxon>
        <taxon>Embryophyta</taxon>
        <taxon>Tracheophyta</taxon>
        <taxon>Spermatophyta</taxon>
        <taxon>Magnoliopsida</taxon>
        <taxon>eudicotyledons</taxon>
        <taxon>Gunneridae</taxon>
        <taxon>Pentapetalae</taxon>
        <taxon>rosids</taxon>
        <taxon>malvids</taxon>
        <taxon>Brassicales</taxon>
        <taxon>Brassicaceae</taxon>
        <taxon>Brassiceae</taxon>
        <taxon>Brassica</taxon>
    </lineage>
</organism>
<evidence type="ECO:0000256" key="7">
    <source>
        <dbReference type="SAM" id="Coils"/>
    </source>
</evidence>
<evidence type="ECO:0000256" key="1">
    <source>
        <dbReference type="ARBA" id="ARBA00004496"/>
    </source>
</evidence>
<dbReference type="Pfam" id="PF25764">
    <property type="entry name" value="KIF21A_4th"/>
    <property type="match status" value="1"/>
</dbReference>
<comment type="subcellular location">
    <subcellularLocation>
        <location evidence="1">Cytoplasm</location>
    </subcellularLocation>
</comment>
<evidence type="ECO:0000259" key="8">
    <source>
        <dbReference type="SMART" id="SM00129"/>
    </source>
</evidence>
<keyword evidence="6" id="KW-0505">Motor protein</keyword>
<sequence length="1070" mass="122611">RLARGSWLLNPNLDIGEEDTKTATFRTIPGVSNDVVSSIPLQPIPRSSGPINGLGLFAFERTTSFPHRFSDLFMFNHQLYIAKFPEIIWEVITLAGSTEISVSTPKEMAACLDQSVQCLLIKHRIGHCNHKVCLSCSRSHDIFTITVEQMRKINTDSPENGIYNGSLKEEYHCAKLHIVYLAGSERTKRTGSDGMKASLRWVMSSVRFKMRESAKMVLMFLTKTCLLLSHKLLHANFLALNILVNAGFVSLMLAMWVSACISTADINAEETLNTLKYAIRARNIRNKPVVNRDHVSSEMLKMRQQLEYLQAELPLRDGGSSCANSRYAGVKHSEKKFKDIQYDEIIGLVKPDGLKRSLHSMESSNYAMVEATIGDSREIDEEAKEWEHKLLQSSMDKELHELNRRLEEKEVSFTCFLRTKTSWRSEMKLFDGYDPAALKQHFGKKRWRMKRDFFRWNILIKKDHFELLNCSVISCFREERNRLLAGIENLASDGEAQKLQDVHAQNLKSLEAQLQDLKKNQENHCQLLKQKQKSDDAARRLEEEFYPSRHIRYKHDLSYMLMSHLLFENTFVQLQHRMKQEAEQFRQWKVSREKELVQILTVPLHLYFLANKITARRQKERRKIEEAAMGTKRLKELLEARKSSPREHTCMNTQFISLWFITNLIQFILFYTNEKALQRWLDHELEVMVNVHEVQETKPCVCLPNAFSLCNKLIITKTVHFVWLALPESFLQVDELAVKGLSPPRGKNGFLGISSNSLVAMASQLSEAEEHERALTNCGCWNQLRSVGEAKNLLQYMCLQIPSDTPLTSKRIYFSGKISLQQINGQITLAGFTEVSVSTPKEMAGCLDQRMSDGSKGLTVNLKFSSSSHVAKYKNKYMYSPYFFKTVCLFPHLHCTSLFNKDLATHVSYVVKDTFLLNQVHCRWNSKSFCQVSDIILELNKSVFGYDKVNIHLETCAFLLYYVGFLSVALNSSPIEGCVLIKKSIENSLQMSTKVKKEVKTVESDSGLQILHPVRCWSGKKTNKAVLESGNFKKNLHLSTNSSFTLFRVADFIAKVAENIIVLIGNIFDV</sequence>
<proteinExistence type="predicted"/>
<evidence type="ECO:0000313" key="10">
    <source>
        <dbReference type="Proteomes" id="UP000824890"/>
    </source>
</evidence>
<gene>
    <name evidence="9" type="ORF">HID58_067507</name>
</gene>
<evidence type="ECO:0000256" key="5">
    <source>
        <dbReference type="ARBA" id="ARBA00023054"/>
    </source>
</evidence>
<feature type="coiled-coil region" evidence="7">
    <location>
        <begin position="500"/>
        <end position="531"/>
    </location>
</feature>
<dbReference type="InterPro" id="IPR027640">
    <property type="entry name" value="Kinesin-like_fam"/>
</dbReference>
<dbReference type="InterPro" id="IPR001752">
    <property type="entry name" value="Kinesin_motor_dom"/>
</dbReference>
<accession>A0ABQ7ZIV2</accession>